<evidence type="ECO:0000256" key="1">
    <source>
        <dbReference type="SAM" id="SignalP"/>
    </source>
</evidence>
<feature type="signal peptide" evidence="1">
    <location>
        <begin position="1"/>
        <end position="25"/>
    </location>
</feature>
<dbReference type="CDD" id="cd00110">
    <property type="entry name" value="LamG"/>
    <property type="match status" value="1"/>
</dbReference>
<feature type="chain" id="PRO_5008580463" description="Laminin G domain-containing protein" evidence="1">
    <location>
        <begin position="26"/>
        <end position="207"/>
    </location>
</feature>
<dbReference type="SUPFAM" id="SSF49899">
    <property type="entry name" value="Concanavalin A-like lectins/glucanases"/>
    <property type="match status" value="1"/>
</dbReference>
<feature type="non-terminal residue" evidence="3">
    <location>
        <position position="207"/>
    </location>
</feature>
<dbReference type="Gene3D" id="2.60.120.200">
    <property type="match status" value="1"/>
</dbReference>
<dbReference type="EMBL" id="GEDC01023094">
    <property type="protein sequence ID" value="JAS14204.1"/>
    <property type="molecule type" value="Transcribed_RNA"/>
</dbReference>
<keyword evidence="1" id="KW-0732">Signal</keyword>
<reference evidence="3" key="1">
    <citation type="submission" date="2015-12" db="EMBL/GenBank/DDBJ databases">
        <title>De novo transcriptome assembly of four potential Pierce s Disease insect vectors from Arizona vineyards.</title>
        <authorList>
            <person name="Tassone E.E."/>
        </authorList>
    </citation>
    <scope>NUCLEOTIDE SEQUENCE</scope>
</reference>
<dbReference type="InterPro" id="IPR013320">
    <property type="entry name" value="ConA-like_dom_sf"/>
</dbReference>
<name>A0A1B6CL64_9HEMI</name>
<evidence type="ECO:0000259" key="2">
    <source>
        <dbReference type="SMART" id="SM00282"/>
    </source>
</evidence>
<protein>
    <recommendedName>
        <fullName evidence="2">Laminin G domain-containing protein</fullName>
    </recommendedName>
</protein>
<dbReference type="InterPro" id="IPR001791">
    <property type="entry name" value="Laminin_G"/>
</dbReference>
<gene>
    <name evidence="3" type="ORF">g.35616</name>
</gene>
<dbReference type="AlphaFoldDB" id="A0A1B6CL64"/>
<evidence type="ECO:0000313" key="3">
    <source>
        <dbReference type="EMBL" id="JAS14204.1"/>
    </source>
</evidence>
<proteinExistence type="predicted"/>
<feature type="domain" description="Laminin G" evidence="2">
    <location>
        <begin position="48"/>
        <end position="173"/>
    </location>
</feature>
<accession>A0A1B6CL64</accession>
<sequence length="207" mass="23306">MCGYHWNKFLCWCFGSLFLLLRIQAASCQREGFFNKTSYIRLYTPLSLNRHISLSFRTCEGGQLFQQTSNGNSITLEVRQEGLQFSVSIPPRHYESRISDNFLDNTWHTVNILNRLGNLTLSAAGHQVVVANLTYNFDILAQPELFTEKAVLMVGNGFVGCILEGPSLVFNNSQILPHNVEWGPCPFTGNCSKVDHCSHEPCMMHGA</sequence>
<dbReference type="Pfam" id="PF02210">
    <property type="entry name" value="Laminin_G_2"/>
    <property type="match status" value="1"/>
</dbReference>
<dbReference type="SMART" id="SM00282">
    <property type="entry name" value="LamG"/>
    <property type="match status" value="1"/>
</dbReference>
<organism evidence="3">
    <name type="scientific">Clastoptera arizonana</name>
    <name type="common">Arizona spittle bug</name>
    <dbReference type="NCBI Taxonomy" id="38151"/>
    <lineage>
        <taxon>Eukaryota</taxon>
        <taxon>Metazoa</taxon>
        <taxon>Ecdysozoa</taxon>
        <taxon>Arthropoda</taxon>
        <taxon>Hexapoda</taxon>
        <taxon>Insecta</taxon>
        <taxon>Pterygota</taxon>
        <taxon>Neoptera</taxon>
        <taxon>Paraneoptera</taxon>
        <taxon>Hemiptera</taxon>
        <taxon>Auchenorrhyncha</taxon>
        <taxon>Cercopoidea</taxon>
        <taxon>Clastopteridae</taxon>
        <taxon>Clastoptera</taxon>
    </lineage>
</organism>